<dbReference type="SUPFAM" id="SSF49265">
    <property type="entry name" value="Fibronectin type III"/>
    <property type="match status" value="1"/>
</dbReference>
<sequence>MAEPGPGPDRGNQPSRLASMTNWVRSWTTNWWVVGSNPDSNPDRDTENVNRPSRLTSMANWVGRSWKTLQWLVGSNPDSNPDRDTENVNKMAVDRGKTVVLAALGRPFSLGMLYDCRNDSLIPALTLWDREALEKDADERPQPNIDFEIVASDSIEDKFSALNVEASLKASFLCGLVEVDGSAQFLKNPKISRNQARVTLKYKTTTKFKELSMNYICRGNVKHPDVFESGKATHVVTGILYGAQAFFVFDREVSEKEDRQDIEGNLKVLIKKIPTLKIGGQGSLNTAEKDMANVDKLSCNFHGDFNLEKHSVSFHEAIQVYQSLPKLTGTNGENAVPQKVWLMPLKNLDSAAAELVRQISDRFIKEAQNVLEYLSELERRCNDAEQCTTTQQFPQINKKLKDFKELVSQYKLEFQNTLARKLPLIRGGGEEESVLAKILKKVHSSPFKSGELNEWMESKETEIKIISSLIDQMPNMNIITSRNSLQLEIHSGDTTHALCFVFTSLEGPEPYLSALSKYLDETQPDDKPCVYDLENEQWFLSNVIYEKIKLFKDFAVANQEKKSIKFLAGAIKDDEKKGATLHLYKDGSLANNNFEPPSKPEMTTGDITHNSVTLNISPPRFGLTTVTHYTVEFCVDGEDVWRPQMESMAGDVTVSGLKINEEYQFRCRAWCAVGLGPACEVSPLIKTLPSSPPEKLQVECYSTELSVSWEKPSDLGRGVETKQYILEYAETSLEENPEECKWSKPIFTAKLVKVIPGLQPSTRYTVRVRCDCGVFGLGKEESVVVCTKKLSDKLATSIKALSKEIEYSSPSVFKLPLEKNDVRIDGCKRYTFGNDCVKPNRTVMFMGATGSGKSTLINGMMNYILGIDWKDSFRFKLINEDQSKSQAESQTTHVTTYKINHQEGFKVPYSLTLVDTPGFGDTRGIESDKAITEQIRSLFTSAKGVVEIDAICFVTQASQVRLTASQKYVFDSVLSIFGKDVAENICILVTFADGQQPPVLEAINAAKIPCPKTHKDLPVHHKFNNSALFAENKSFSDRADQDSKSSKYPEEKKMDVNNFDAMFWAMGASSMETFFTALGQMTTKSLQLTKEVLEERKQLEVSVEGIQPQVRAGLAKLEQIRSTQQQIEKHTADISCNENFQIEVEITKCVKTDLTKEGEFITNCQQCHMTCHYPCIIADDLKKSGCGAMKDGKCTVCPGKCAWNLHFNQKYKFDYVKEKQVTTIQELKEKYEKATEAKMTVQQLIEIQKEEVAHLQDEIILLMDASSACLARLKEIALRPDPLSTPEYIELLIEGERSEGKAGYLERIQSLDKMKGTAQIIAKVAKGEKLTKIEEKIVEGRKQREKKKGFVEVLGKIWRSVVN</sequence>
<keyword evidence="2" id="KW-0547">Nucleotide-binding</keyword>
<dbReference type="InterPro" id="IPR027417">
    <property type="entry name" value="P-loop_NTPase"/>
</dbReference>
<dbReference type="Gene3D" id="2.60.40.10">
    <property type="entry name" value="Immunoglobulins"/>
    <property type="match status" value="2"/>
</dbReference>
<dbReference type="InterPro" id="IPR052090">
    <property type="entry name" value="Cytolytic_pore-forming_toxin"/>
</dbReference>
<dbReference type="PROSITE" id="PS50853">
    <property type="entry name" value="FN3"/>
    <property type="match status" value="2"/>
</dbReference>
<feature type="coiled-coil region" evidence="3">
    <location>
        <begin position="1217"/>
        <end position="1265"/>
    </location>
</feature>
<dbReference type="PANTHER" id="PTHR31594">
    <property type="entry name" value="AIG1-TYPE G DOMAIN-CONTAINING PROTEIN"/>
    <property type="match status" value="1"/>
</dbReference>
<evidence type="ECO:0000256" key="2">
    <source>
        <dbReference type="ARBA" id="ARBA00022741"/>
    </source>
</evidence>
<reference evidence="5" key="1">
    <citation type="submission" date="2025-08" db="UniProtKB">
        <authorList>
            <consortium name="Ensembl"/>
        </authorList>
    </citation>
    <scope>IDENTIFICATION</scope>
</reference>
<evidence type="ECO:0000313" key="6">
    <source>
        <dbReference type="Proteomes" id="UP000694546"/>
    </source>
</evidence>
<evidence type="ECO:0000256" key="1">
    <source>
        <dbReference type="ARBA" id="ARBA00008535"/>
    </source>
</evidence>
<keyword evidence="6" id="KW-1185">Reference proteome</keyword>
<dbReference type="Gene3D" id="3.40.50.300">
    <property type="entry name" value="P-loop containing nucleotide triphosphate hydrolases"/>
    <property type="match status" value="1"/>
</dbReference>
<keyword evidence="3" id="KW-0175">Coiled coil</keyword>
<dbReference type="GeneTree" id="ENSGT00390000014380"/>
<dbReference type="InterPro" id="IPR040581">
    <property type="entry name" value="Thioredoxin_11"/>
</dbReference>
<dbReference type="InterPro" id="IPR056072">
    <property type="entry name" value="SNTX_MACPF/CDC-like_dom"/>
</dbReference>
<dbReference type="SUPFAM" id="SSF52540">
    <property type="entry name" value="P-loop containing nucleoside triphosphate hydrolases"/>
    <property type="match status" value="1"/>
</dbReference>
<protein>
    <recommendedName>
        <fullName evidence="4">Fibronectin type-III domain-containing protein</fullName>
    </recommendedName>
</protein>
<dbReference type="Pfam" id="PF00041">
    <property type="entry name" value="fn3"/>
    <property type="match status" value="1"/>
</dbReference>
<evidence type="ECO:0000259" key="4">
    <source>
        <dbReference type="PROSITE" id="PS50853"/>
    </source>
</evidence>
<feature type="domain" description="Fibronectin type-III" evidence="4">
    <location>
        <begin position="692"/>
        <end position="791"/>
    </location>
</feature>
<accession>A0A8C5C8Z1</accession>
<dbReference type="Pfam" id="PF04548">
    <property type="entry name" value="AIG1"/>
    <property type="match status" value="1"/>
</dbReference>
<dbReference type="Pfam" id="PF21109">
    <property type="entry name" value="Stonustoxin_helical"/>
    <property type="match status" value="1"/>
</dbReference>
<name>A0A8C5C8Z1_GADMO</name>
<evidence type="ECO:0000256" key="3">
    <source>
        <dbReference type="SAM" id="Coils"/>
    </source>
</evidence>
<organism evidence="5 6">
    <name type="scientific">Gadus morhua</name>
    <name type="common">Atlantic cod</name>
    <dbReference type="NCBI Taxonomy" id="8049"/>
    <lineage>
        <taxon>Eukaryota</taxon>
        <taxon>Metazoa</taxon>
        <taxon>Chordata</taxon>
        <taxon>Craniata</taxon>
        <taxon>Vertebrata</taxon>
        <taxon>Euteleostomi</taxon>
        <taxon>Actinopterygii</taxon>
        <taxon>Neopterygii</taxon>
        <taxon>Teleostei</taxon>
        <taxon>Neoteleostei</taxon>
        <taxon>Acanthomorphata</taxon>
        <taxon>Zeiogadaria</taxon>
        <taxon>Gadariae</taxon>
        <taxon>Gadiformes</taxon>
        <taxon>Gadoidei</taxon>
        <taxon>Gadidae</taxon>
        <taxon>Gadus</taxon>
    </lineage>
</organism>
<dbReference type="SMART" id="SM00060">
    <property type="entry name" value="FN3"/>
    <property type="match status" value="2"/>
</dbReference>
<dbReference type="Proteomes" id="UP000694546">
    <property type="component" value="Chromosome 8"/>
</dbReference>
<dbReference type="Pfam" id="PF24674">
    <property type="entry name" value="MACPF_SNTX"/>
    <property type="match status" value="1"/>
</dbReference>
<dbReference type="InterPro" id="IPR036116">
    <property type="entry name" value="FN3_sf"/>
</dbReference>
<dbReference type="InterPro" id="IPR048997">
    <property type="entry name" value="Stonustoxin-like_helical"/>
</dbReference>
<evidence type="ECO:0000313" key="5">
    <source>
        <dbReference type="Ensembl" id="ENSGMOP00000057185.1"/>
    </source>
</evidence>
<feature type="domain" description="Fibronectin type-III" evidence="4">
    <location>
        <begin position="596"/>
        <end position="690"/>
    </location>
</feature>
<dbReference type="CDD" id="cd00063">
    <property type="entry name" value="FN3"/>
    <property type="match status" value="2"/>
</dbReference>
<dbReference type="FunFam" id="3.40.50.300:FF:002049">
    <property type="entry name" value="Si:ch73-170d6.2"/>
    <property type="match status" value="1"/>
</dbReference>
<reference evidence="5" key="2">
    <citation type="submission" date="2025-09" db="UniProtKB">
        <authorList>
            <consortium name="Ensembl"/>
        </authorList>
    </citation>
    <scope>IDENTIFICATION</scope>
</reference>
<comment type="similarity">
    <text evidence="1">Belongs to the TRAFAC class TrmE-Era-EngA-EngB-Septin-like GTPase superfamily. AIG1/Toc34/Toc159-like paraseptin GTPase family. IAN subfamily.</text>
</comment>
<proteinExistence type="inferred from homology"/>
<dbReference type="Pfam" id="PF18078">
    <property type="entry name" value="Thioredoxin_11"/>
    <property type="match status" value="1"/>
</dbReference>
<dbReference type="PANTHER" id="PTHR31594:SF15">
    <property type="entry name" value="VERRUCOTOXIN SUBUNIT BETA ISOFORM X1-RELATED"/>
    <property type="match status" value="1"/>
</dbReference>
<dbReference type="InterPro" id="IPR006703">
    <property type="entry name" value="G_AIG1"/>
</dbReference>
<dbReference type="Ensembl" id="ENSGMOT00000062352.1">
    <property type="protein sequence ID" value="ENSGMOP00000057185.1"/>
    <property type="gene ID" value="ENSGMOG00000029385.1"/>
</dbReference>
<dbReference type="GO" id="GO:0005525">
    <property type="term" value="F:GTP binding"/>
    <property type="evidence" value="ECO:0007669"/>
    <property type="project" value="InterPro"/>
</dbReference>
<dbReference type="InterPro" id="IPR013783">
    <property type="entry name" value="Ig-like_fold"/>
</dbReference>
<dbReference type="InterPro" id="IPR003961">
    <property type="entry name" value="FN3_dom"/>
</dbReference>